<dbReference type="Proteomes" id="UP001144372">
    <property type="component" value="Unassembled WGS sequence"/>
</dbReference>
<dbReference type="SUPFAM" id="SSF54427">
    <property type="entry name" value="NTF2-like"/>
    <property type="match status" value="1"/>
</dbReference>
<keyword evidence="4" id="KW-1185">Reference proteome</keyword>
<dbReference type="Gene3D" id="3.10.450.240">
    <property type="match status" value="1"/>
</dbReference>
<keyword evidence="1" id="KW-0812">Transmembrane</keyword>
<gene>
    <name evidence="3" type="ORF">DAMNIGENAA_28160</name>
</gene>
<name>A0A9W6L879_9BACT</name>
<feature type="transmembrane region" description="Helical" evidence="1">
    <location>
        <begin position="34"/>
        <end position="53"/>
    </location>
</feature>
<evidence type="ECO:0000313" key="4">
    <source>
        <dbReference type="Proteomes" id="UP001144372"/>
    </source>
</evidence>
<evidence type="ECO:0000256" key="1">
    <source>
        <dbReference type="SAM" id="Phobius"/>
    </source>
</evidence>
<feature type="domain" description="Tim44-like" evidence="2">
    <location>
        <begin position="101"/>
        <end position="246"/>
    </location>
</feature>
<dbReference type="EMBL" id="BSDR01000001">
    <property type="protein sequence ID" value="GLI35383.1"/>
    <property type="molecule type" value="Genomic_DNA"/>
</dbReference>
<sequence length="247" mass="27450">MQGLAGGLAGGLLGSLLFGGTGHASPGGFGGGGIGLMDIAILGLILYLAYRFFKKRREQNAAAASYYGTPPQADNYEGFSQTGGSYAYGTAHEPVRGYSQLEQGIDQIRRYDPGFDEERFKETVQDLFFRIQAGWMNRSLEGIESILTGEMADFFRREFESMRQRNVINRLENIAIRKVELAEAWQEAGNEYITVLITANLLDYTVDATTREVVEGDKLNPVKFKEFWTFTRDIGAPGWRLSAIDQA</sequence>
<dbReference type="Pfam" id="PF04280">
    <property type="entry name" value="Tim44"/>
    <property type="match status" value="1"/>
</dbReference>
<dbReference type="InterPro" id="IPR007379">
    <property type="entry name" value="Tim44-like_dom"/>
</dbReference>
<organism evidence="3 4">
    <name type="scientific">Desulforhabdus amnigena</name>
    <dbReference type="NCBI Taxonomy" id="40218"/>
    <lineage>
        <taxon>Bacteria</taxon>
        <taxon>Pseudomonadati</taxon>
        <taxon>Thermodesulfobacteriota</taxon>
        <taxon>Syntrophobacteria</taxon>
        <taxon>Syntrophobacterales</taxon>
        <taxon>Syntrophobacteraceae</taxon>
        <taxon>Desulforhabdus</taxon>
    </lineage>
</organism>
<evidence type="ECO:0000313" key="3">
    <source>
        <dbReference type="EMBL" id="GLI35383.1"/>
    </source>
</evidence>
<dbReference type="AlphaFoldDB" id="A0A9W6L879"/>
<dbReference type="InterPro" id="IPR032710">
    <property type="entry name" value="NTF2-like_dom_sf"/>
</dbReference>
<accession>A0A9W6L879</accession>
<dbReference type="PANTHER" id="PTHR41542">
    <property type="entry name" value="BLL5807 PROTEIN"/>
    <property type="match status" value="1"/>
</dbReference>
<dbReference type="PANTHER" id="PTHR41542:SF1">
    <property type="entry name" value="BLL5807 PROTEIN"/>
    <property type="match status" value="1"/>
</dbReference>
<protein>
    <recommendedName>
        <fullName evidence="2">Tim44-like domain-containing protein</fullName>
    </recommendedName>
</protein>
<reference evidence="3" key="1">
    <citation type="submission" date="2022-12" db="EMBL/GenBank/DDBJ databases">
        <title>Reference genome sequencing for broad-spectrum identification of bacterial and archaeal isolates by mass spectrometry.</title>
        <authorList>
            <person name="Sekiguchi Y."/>
            <person name="Tourlousse D.M."/>
        </authorList>
    </citation>
    <scope>NUCLEOTIDE SEQUENCE</scope>
    <source>
        <strain evidence="3">ASRB1</strain>
    </source>
</reference>
<keyword evidence="1" id="KW-0472">Membrane</keyword>
<proteinExistence type="predicted"/>
<comment type="caution">
    <text evidence="3">The sequence shown here is derived from an EMBL/GenBank/DDBJ whole genome shotgun (WGS) entry which is preliminary data.</text>
</comment>
<evidence type="ECO:0000259" key="2">
    <source>
        <dbReference type="SMART" id="SM00978"/>
    </source>
</evidence>
<keyword evidence="1" id="KW-1133">Transmembrane helix</keyword>
<dbReference type="SMART" id="SM00978">
    <property type="entry name" value="Tim44"/>
    <property type="match status" value="1"/>
</dbReference>